<evidence type="ECO:0000313" key="3">
    <source>
        <dbReference type="EMBL" id="MBB4148552.1"/>
    </source>
</evidence>
<keyword evidence="2" id="KW-0732">Signal</keyword>
<evidence type="ECO:0008006" key="5">
    <source>
        <dbReference type="Google" id="ProtNLM"/>
    </source>
</evidence>
<keyword evidence="4" id="KW-1185">Reference proteome</keyword>
<dbReference type="InterPro" id="IPR019225">
    <property type="entry name" value="DUF2155"/>
</dbReference>
<proteinExistence type="predicted"/>
<name>A0A7W6LSC9_9SPHN</name>
<organism evidence="3 4">
    <name type="scientific">Sphingobium scionense</name>
    <dbReference type="NCBI Taxonomy" id="1404341"/>
    <lineage>
        <taxon>Bacteria</taxon>
        <taxon>Pseudomonadati</taxon>
        <taxon>Pseudomonadota</taxon>
        <taxon>Alphaproteobacteria</taxon>
        <taxon>Sphingomonadales</taxon>
        <taxon>Sphingomonadaceae</taxon>
        <taxon>Sphingobium</taxon>
    </lineage>
</organism>
<feature type="chain" id="PRO_5030710936" description="DUF2155 domain-containing protein" evidence="2">
    <location>
        <begin position="26"/>
        <end position="219"/>
    </location>
</feature>
<comment type="caution">
    <text evidence="3">The sequence shown here is derived from an EMBL/GenBank/DDBJ whole genome shotgun (WGS) entry which is preliminary data.</text>
</comment>
<feature type="compositionally biased region" description="Low complexity" evidence="1">
    <location>
        <begin position="180"/>
        <end position="219"/>
    </location>
</feature>
<protein>
    <recommendedName>
        <fullName evidence="5">DUF2155 domain-containing protein</fullName>
    </recommendedName>
</protein>
<reference evidence="3 4" key="1">
    <citation type="submission" date="2020-08" db="EMBL/GenBank/DDBJ databases">
        <title>Genomic Encyclopedia of Type Strains, Phase IV (KMG-IV): sequencing the most valuable type-strain genomes for metagenomic binning, comparative biology and taxonomic classification.</title>
        <authorList>
            <person name="Goeker M."/>
        </authorList>
    </citation>
    <scope>NUCLEOTIDE SEQUENCE [LARGE SCALE GENOMIC DNA]</scope>
    <source>
        <strain evidence="3 4">DSM 19371</strain>
    </source>
</reference>
<dbReference type="Proteomes" id="UP000590524">
    <property type="component" value="Unassembled WGS sequence"/>
</dbReference>
<accession>A0A7W6LSC9</accession>
<dbReference type="AlphaFoldDB" id="A0A7W6LSC9"/>
<sequence length="219" mass="22966">MIRRPAGGFPPILLGAPLLGCALLAACGRNDAPEANQSGPVKIEGQPIRNADEASLSGTPMAERTAVIGLLNKRNGLTRDLSMKPGEALRVGDAIVRLQACETTAPWENVQETGAFVQLDVRSSSDGKWRRNFSGWLFRERPDRNVVQHPVYDVWVKSCTMEWPESGPATVKLGDKGKVPATASPASGANASSAAAPEPADSTASPAPSGTSPTATPNN</sequence>
<feature type="signal peptide" evidence="2">
    <location>
        <begin position="1"/>
        <end position="25"/>
    </location>
</feature>
<evidence type="ECO:0000256" key="2">
    <source>
        <dbReference type="SAM" id="SignalP"/>
    </source>
</evidence>
<evidence type="ECO:0000313" key="4">
    <source>
        <dbReference type="Proteomes" id="UP000590524"/>
    </source>
</evidence>
<dbReference type="PROSITE" id="PS51257">
    <property type="entry name" value="PROKAR_LIPOPROTEIN"/>
    <property type="match status" value="1"/>
</dbReference>
<dbReference type="EMBL" id="JACIEU010000008">
    <property type="protein sequence ID" value="MBB4148552.1"/>
    <property type="molecule type" value="Genomic_DNA"/>
</dbReference>
<feature type="region of interest" description="Disordered" evidence="1">
    <location>
        <begin position="167"/>
        <end position="219"/>
    </location>
</feature>
<evidence type="ECO:0000256" key="1">
    <source>
        <dbReference type="SAM" id="MobiDB-lite"/>
    </source>
</evidence>
<dbReference type="Pfam" id="PF09923">
    <property type="entry name" value="DUF2155"/>
    <property type="match status" value="1"/>
</dbReference>
<gene>
    <name evidence="3" type="ORF">GGQ90_002335</name>
</gene>